<dbReference type="STRING" id="190974.SAMN05216439_0170"/>
<evidence type="ECO:0000313" key="1">
    <source>
        <dbReference type="EMBL" id="SEL21341.1"/>
    </source>
</evidence>
<protein>
    <submittedName>
        <fullName evidence="1">Uncharacterized protein</fullName>
    </submittedName>
</protein>
<evidence type="ECO:0000313" key="2">
    <source>
        <dbReference type="Proteomes" id="UP000199506"/>
    </source>
</evidence>
<dbReference type="Proteomes" id="UP000199506">
    <property type="component" value="Unassembled WGS sequence"/>
</dbReference>
<proteinExistence type="predicted"/>
<dbReference type="OrthoDB" id="78421at2157"/>
<name>A0A1H7NDE0_9EURY</name>
<dbReference type="EMBL" id="FOAK01000012">
    <property type="protein sequence ID" value="SEL21341.1"/>
    <property type="molecule type" value="Genomic_DNA"/>
</dbReference>
<sequence length="112" mass="12528">MKNKNILLIAIAVLVVALIAVGAYTMFNGNTHLNVTDNTTGIDNSTGIDNNTTVVGDNSPLENLTNNNTTYKVYNPQSDSYVPVIGEKFDEEVNRWYTYDDQGVRYYNTRIN</sequence>
<dbReference type="AlphaFoldDB" id="A0A1H7NDE0"/>
<reference evidence="1 2" key="1">
    <citation type="submission" date="2016-10" db="EMBL/GenBank/DDBJ databases">
        <authorList>
            <person name="de Groot N.N."/>
        </authorList>
    </citation>
    <scope>NUCLEOTIDE SEQUENCE [LARGE SCALE GENOMIC DNA]</scope>
    <source>
        <strain evidence="1 2">DSM 11978</strain>
    </source>
</reference>
<dbReference type="RefSeq" id="WP_069574635.1">
    <property type="nucleotide sequence ID" value="NZ_FOAK01000012.1"/>
</dbReference>
<gene>
    <name evidence="1" type="ORF">SAMN05216439_0170</name>
</gene>
<organism evidence="1 2">
    <name type="scientific">Methanobrevibacter gottschalkii</name>
    <dbReference type="NCBI Taxonomy" id="190974"/>
    <lineage>
        <taxon>Archaea</taxon>
        <taxon>Methanobacteriati</taxon>
        <taxon>Methanobacteriota</taxon>
        <taxon>Methanomada group</taxon>
        <taxon>Methanobacteria</taxon>
        <taxon>Methanobacteriales</taxon>
        <taxon>Methanobacteriaceae</taxon>
        <taxon>Methanobrevibacter</taxon>
    </lineage>
</organism>
<accession>A0A1H7NDE0</accession>